<protein>
    <submittedName>
        <fullName evidence="1">Uncharacterized protein</fullName>
    </submittedName>
</protein>
<gene>
    <name evidence="1" type="ORF">PEDI_42830</name>
</gene>
<dbReference type="EMBL" id="BQKE01000003">
    <property type="protein sequence ID" value="GJM63731.1"/>
    <property type="molecule type" value="Genomic_DNA"/>
</dbReference>
<dbReference type="AlphaFoldDB" id="A0AAN5ANW5"/>
<comment type="caution">
    <text evidence="1">The sequence shown here is derived from an EMBL/GenBank/DDBJ whole genome shotgun (WGS) entry which is preliminary data.</text>
</comment>
<sequence>MKNKGKGVLPKKNIQKMLWVGSKEELTPQNQGFESYRIFYKIIYTIEDRKIHPIVLVASVPEMSGACF</sequence>
<evidence type="ECO:0000313" key="1">
    <source>
        <dbReference type="EMBL" id="GJM63731.1"/>
    </source>
</evidence>
<dbReference type="Proteomes" id="UP001310022">
    <property type="component" value="Unassembled WGS sequence"/>
</dbReference>
<reference evidence="1 2" key="1">
    <citation type="submission" date="2021-12" db="EMBL/GenBank/DDBJ databases">
        <title>Genome sequencing of bacteria with rrn-lacking chromosome and rrn-plasmid.</title>
        <authorList>
            <person name="Anda M."/>
            <person name="Iwasaki W."/>
        </authorList>
    </citation>
    <scope>NUCLEOTIDE SEQUENCE [LARGE SCALE GENOMIC DNA]</scope>
    <source>
        <strain evidence="1 2">NBRC 15940</strain>
    </source>
</reference>
<name>A0AAN5ANW5_9BACT</name>
<accession>A0AAN5ANW5</accession>
<keyword evidence="2" id="KW-1185">Reference proteome</keyword>
<proteinExistence type="predicted"/>
<organism evidence="1 2">
    <name type="scientific">Persicobacter diffluens</name>
    <dbReference type="NCBI Taxonomy" id="981"/>
    <lineage>
        <taxon>Bacteria</taxon>
        <taxon>Pseudomonadati</taxon>
        <taxon>Bacteroidota</taxon>
        <taxon>Cytophagia</taxon>
        <taxon>Cytophagales</taxon>
        <taxon>Persicobacteraceae</taxon>
        <taxon>Persicobacter</taxon>
    </lineage>
</organism>
<evidence type="ECO:0000313" key="2">
    <source>
        <dbReference type="Proteomes" id="UP001310022"/>
    </source>
</evidence>